<reference evidence="2" key="1">
    <citation type="journal article" date="2022" name="bioRxiv">
        <title>Sequencing and chromosome-scale assembly of the giantPleurodeles waltlgenome.</title>
        <authorList>
            <person name="Brown T."/>
            <person name="Elewa A."/>
            <person name="Iarovenko S."/>
            <person name="Subramanian E."/>
            <person name="Araus A.J."/>
            <person name="Petzold A."/>
            <person name="Susuki M."/>
            <person name="Suzuki K.-i.T."/>
            <person name="Hayashi T."/>
            <person name="Toyoda A."/>
            <person name="Oliveira C."/>
            <person name="Osipova E."/>
            <person name="Leigh N.D."/>
            <person name="Simon A."/>
            <person name="Yun M.H."/>
        </authorList>
    </citation>
    <scope>NUCLEOTIDE SEQUENCE</scope>
    <source>
        <strain evidence="2">20211129_DDA</strain>
        <tissue evidence="2">Liver</tissue>
    </source>
</reference>
<feature type="region of interest" description="Disordered" evidence="1">
    <location>
        <begin position="132"/>
        <end position="185"/>
    </location>
</feature>
<name>A0AAV7TDL9_PLEWA</name>
<protein>
    <submittedName>
        <fullName evidence="2">Uncharacterized protein</fullName>
    </submittedName>
</protein>
<accession>A0AAV7TDL9</accession>
<evidence type="ECO:0000256" key="1">
    <source>
        <dbReference type="SAM" id="MobiDB-lite"/>
    </source>
</evidence>
<keyword evidence="3" id="KW-1185">Reference proteome</keyword>
<evidence type="ECO:0000313" key="2">
    <source>
        <dbReference type="EMBL" id="KAJ1174649.1"/>
    </source>
</evidence>
<proteinExistence type="predicted"/>
<gene>
    <name evidence="2" type="ORF">NDU88_006469</name>
</gene>
<evidence type="ECO:0000313" key="3">
    <source>
        <dbReference type="Proteomes" id="UP001066276"/>
    </source>
</evidence>
<organism evidence="2 3">
    <name type="scientific">Pleurodeles waltl</name>
    <name type="common">Iberian ribbed newt</name>
    <dbReference type="NCBI Taxonomy" id="8319"/>
    <lineage>
        <taxon>Eukaryota</taxon>
        <taxon>Metazoa</taxon>
        <taxon>Chordata</taxon>
        <taxon>Craniata</taxon>
        <taxon>Vertebrata</taxon>
        <taxon>Euteleostomi</taxon>
        <taxon>Amphibia</taxon>
        <taxon>Batrachia</taxon>
        <taxon>Caudata</taxon>
        <taxon>Salamandroidea</taxon>
        <taxon>Salamandridae</taxon>
        <taxon>Pleurodelinae</taxon>
        <taxon>Pleurodeles</taxon>
    </lineage>
</organism>
<dbReference type="Proteomes" id="UP001066276">
    <property type="component" value="Chromosome 4_1"/>
</dbReference>
<dbReference type="EMBL" id="JANPWB010000007">
    <property type="protein sequence ID" value="KAJ1174649.1"/>
    <property type="molecule type" value="Genomic_DNA"/>
</dbReference>
<sequence>MKGLPRYVQSVPGRVHRMLESKPPLTSAIVLTAARRWSSTQLVPRYAAGRVQSCPGELQWQSQRKVLSAALRTKGSQRTETSILDGKFGTPFEKEIREAVRVQGIRVTVRKEESEVFRNVYWFKKACSAETEQADNQSQWDEDAIADNLGPETSYGTTPARVSAAPRQQKRTQTGAGDDNLRSPS</sequence>
<comment type="caution">
    <text evidence="2">The sequence shown here is derived from an EMBL/GenBank/DDBJ whole genome shotgun (WGS) entry which is preliminary data.</text>
</comment>
<dbReference type="AlphaFoldDB" id="A0AAV7TDL9"/>